<dbReference type="InterPro" id="IPR029058">
    <property type="entry name" value="AB_hydrolase_fold"/>
</dbReference>
<keyword evidence="1" id="KW-0378">Hydrolase</keyword>
<dbReference type="GO" id="GO:0016787">
    <property type="term" value="F:hydrolase activity"/>
    <property type="evidence" value="ECO:0007669"/>
    <property type="project" value="UniProtKB-KW"/>
</dbReference>
<dbReference type="OrthoDB" id="6495301at2759"/>
<dbReference type="InterPro" id="IPR049492">
    <property type="entry name" value="BD-FAE-like_dom"/>
</dbReference>
<feature type="compositionally biased region" description="Low complexity" evidence="2">
    <location>
        <begin position="7"/>
        <end position="19"/>
    </location>
</feature>
<feature type="region of interest" description="Disordered" evidence="2">
    <location>
        <begin position="1"/>
        <end position="25"/>
    </location>
</feature>
<keyword evidence="3" id="KW-0812">Transmembrane</keyword>
<evidence type="ECO:0000259" key="4">
    <source>
        <dbReference type="Pfam" id="PF20434"/>
    </source>
</evidence>
<dbReference type="Pfam" id="PF20434">
    <property type="entry name" value="BD-FAE"/>
    <property type="match status" value="1"/>
</dbReference>
<keyword evidence="3" id="KW-1133">Transmembrane helix</keyword>
<accession>A0A9N8E9S9</accession>
<evidence type="ECO:0000256" key="3">
    <source>
        <dbReference type="SAM" id="Phobius"/>
    </source>
</evidence>
<dbReference type="SUPFAM" id="SSF53474">
    <property type="entry name" value="alpha/beta-Hydrolases"/>
    <property type="match status" value="1"/>
</dbReference>
<evidence type="ECO:0000313" key="6">
    <source>
        <dbReference type="Proteomes" id="UP001153069"/>
    </source>
</evidence>
<dbReference type="InterPro" id="IPR050300">
    <property type="entry name" value="GDXG_lipolytic_enzyme"/>
</dbReference>
<dbReference type="PANTHER" id="PTHR48081:SF33">
    <property type="entry name" value="KYNURENINE FORMAMIDASE"/>
    <property type="match status" value="1"/>
</dbReference>
<feature type="transmembrane region" description="Helical" evidence="3">
    <location>
        <begin position="108"/>
        <end position="129"/>
    </location>
</feature>
<dbReference type="Gene3D" id="3.40.50.1820">
    <property type="entry name" value="alpha/beta hydrolase"/>
    <property type="match status" value="1"/>
</dbReference>
<gene>
    <name evidence="5" type="ORF">SEMRO_705_G190260.2</name>
</gene>
<evidence type="ECO:0000313" key="5">
    <source>
        <dbReference type="EMBL" id="CAB9515281.1"/>
    </source>
</evidence>
<dbReference type="AlphaFoldDB" id="A0A9N8E9S9"/>
<evidence type="ECO:0000256" key="1">
    <source>
        <dbReference type="ARBA" id="ARBA00022801"/>
    </source>
</evidence>
<evidence type="ECO:0000256" key="2">
    <source>
        <dbReference type="SAM" id="MobiDB-lite"/>
    </source>
</evidence>
<proteinExistence type="predicted"/>
<reference evidence="5" key="1">
    <citation type="submission" date="2020-06" db="EMBL/GenBank/DDBJ databases">
        <authorList>
            <consortium name="Plant Systems Biology data submission"/>
        </authorList>
    </citation>
    <scope>NUCLEOTIDE SEQUENCE</scope>
    <source>
        <strain evidence="5">D6</strain>
    </source>
</reference>
<dbReference type="Proteomes" id="UP001153069">
    <property type="component" value="Unassembled WGS sequence"/>
</dbReference>
<sequence length="485" mass="54051">MIRRSRFTTSTSNVNSTSNGDDQMQNQLQVTSDSFSDFDERASLLTSISRVVATSVAASTTMTDTQYDDEDDAINTDVDLQDLPPTYSLQYRIVYWTFVSFPTLLTDLVRLTVFVVLLAPAFFSFLKFYCTCDRKVLYYKKASDTSRSIRNQMDIYSTIENNSNNTDNLKPVLIFFTGGAWVIGYKMWGAFLAKVFAAMGVVVVVPDYRNYPIATVPAMVQDTEQAIQWTLDNVHLYGGDPTKVMLAGQSAGGHLASVVLLQKALKLVKGEPITGFKPTDLLGFCSISAPSDVQAMATNFQKHGLDQSFVQSLFGVKANSAVSMDDNDPQRLVEELQRIMENNKYNGYSSNEDAHNTPAATTILSMDQVLPPMSIFHGTADQTVPFEVSERFASSLQDAGAQAEYIQYDGWSHTDPILEAIMEADHRFHCDLYDRLYQSIQKKRNNSSREQLSSSMPPKLDDTLPECAQLCPSPLVKAARFCNPF</sequence>
<keyword evidence="6" id="KW-1185">Reference proteome</keyword>
<dbReference type="EMBL" id="CAICTM010000704">
    <property type="protein sequence ID" value="CAB9515281.1"/>
    <property type="molecule type" value="Genomic_DNA"/>
</dbReference>
<feature type="domain" description="BD-FAE-like" evidence="4">
    <location>
        <begin position="162"/>
        <end position="396"/>
    </location>
</feature>
<organism evidence="5 6">
    <name type="scientific">Seminavis robusta</name>
    <dbReference type="NCBI Taxonomy" id="568900"/>
    <lineage>
        <taxon>Eukaryota</taxon>
        <taxon>Sar</taxon>
        <taxon>Stramenopiles</taxon>
        <taxon>Ochrophyta</taxon>
        <taxon>Bacillariophyta</taxon>
        <taxon>Bacillariophyceae</taxon>
        <taxon>Bacillariophycidae</taxon>
        <taxon>Naviculales</taxon>
        <taxon>Naviculaceae</taxon>
        <taxon>Seminavis</taxon>
    </lineage>
</organism>
<dbReference type="PANTHER" id="PTHR48081">
    <property type="entry name" value="AB HYDROLASE SUPERFAMILY PROTEIN C4A8.06C"/>
    <property type="match status" value="1"/>
</dbReference>
<keyword evidence="3" id="KW-0472">Membrane</keyword>
<protein>
    <recommendedName>
        <fullName evidence="4">BD-FAE-like domain-containing protein</fullName>
    </recommendedName>
</protein>
<name>A0A9N8E9S9_9STRA</name>
<comment type="caution">
    <text evidence="5">The sequence shown here is derived from an EMBL/GenBank/DDBJ whole genome shotgun (WGS) entry which is preliminary data.</text>
</comment>